<evidence type="ECO:0000313" key="13">
    <source>
        <dbReference type="EMBL" id="MEH0098166.1"/>
    </source>
</evidence>
<keyword evidence="14" id="KW-1185">Reference proteome</keyword>
<evidence type="ECO:0000256" key="6">
    <source>
        <dbReference type="ARBA" id="ARBA00023082"/>
    </source>
</evidence>
<sequence>MAISTKLEMRQSQSLIMTPQLMQAIKLLQMSNLDLVAYVEAELERNPLLERTENGDGSGAADGQGGDHDSAHDASGGDDFEAGGGEFSSSDGAPSEWLKSDLEPQAEAIASQMDTDLGNVFPDEPGVSAAPEPASLLGIDSHRASSSASSEDYNLEAFVAEEESLIQVLMDQMHLAFADPVDKIIGQHLINSLDENGYLHLDLEETAAQLGIPAARIEAVLAVMQGFEPSGVFARSLAECLALQLKERNRFDPAMEAMIAHIELLARHDYPALRRICGVDEEDLADMIAEIKALDPRPGRAYGSSIVQPMVPDVLVRPASDGGWTVELNTDTLPRVLVNQTYFASITRNARNETERSYLTDCLQTANWLVKSLDQRAKTILKVATEIVRQQDGFLTYGIEHLRPLNLKTIADAIGMHESTISRVTSNKYMSTPRGIFELKYFFSSAISATEGGDAHSAEAVRHRIKQMIDAESPDDILSDDTIVKRLKDDGVDIARRTVAKYREAMHLGSSVQRRREKKGLA</sequence>
<dbReference type="NCBIfam" id="NF009118">
    <property type="entry name" value="PRK12469.1"/>
    <property type="match status" value="1"/>
</dbReference>
<dbReference type="PRINTS" id="PR00045">
    <property type="entry name" value="SIGMA54FCT"/>
</dbReference>
<evidence type="ECO:0000256" key="4">
    <source>
        <dbReference type="ARBA" id="ARBA00022695"/>
    </source>
</evidence>
<dbReference type="Gene3D" id="1.10.10.60">
    <property type="entry name" value="Homeodomain-like"/>
    <property type="match status" value="1"/>
</dbReference>
<dbReference type="Pfam" id="PF04552">
    <property type="entry name" value="Sigma54_DBD"/>
    <property type="match status" value="1"/>
</dbReference>
<keyword evidence="5 9" id="KW-0805">Transcription regulation</keyword>
<evidence type="ECO:0000256" key="9">
    <source>
        <dbReference type="PIRNR" id="PIRNR000774"/>
    </source>
</evidence>
<dbReference type="Pfam" id="PF04963">
    <property type="entry name" value="Sigma54_CBD"/>
    <property type="match status" value="1"/>
</dbReference>
<dbReference type="InterPro" id="IPR007046">
    <property type="entry name" value="RNA_pol_sigma_54_core-bd"/>
</dbReference>
<comment type="function">
    <text evidence="9">Sigma factors are initiation factors that promote the attachment of RNA polymerase to specific initiation sites and are then released.</text>
</comment>
<evidence type="ECO:0000256" key="3">
    <source>
        <dbReference type="ARBA" id="ARBA00022679"/>
    </source>
</evidence>
<dbReference type="NCBIfam" id="TIGR02395">
    <property type="entry name" value="rpoN_sigma"/>
    <property type="match status" value="1"/>
</dbReference>
<evidence type="ECO:0000259" key="12">
    <source>
        <dbReference type="Pfam" id="PF04963"/>
    </source>
</evidence>
<keyword evidence="6 9" id="KW-0731">Sigma factor</keyword>
<keyword evidence="7 9" id="KW-0238">DNA-binding</keyword>
<keyword evidence="4 9" id="KW-0548">Nucleotidyltransferase</keyword>
<dbReference type="InterPro" id="IPR038709">
    <property type="entry name" value="RpoN_core-bd_sf"/>
</dbReference>
<reference evidence="13 14" key="1">
    <citation type="submission" date="2024-02" db="EMBL/GenBank/DDBJ databases">
        <title>A new putative Pannonibacter species isolated from two cases of bloodstream infections in paediatric patients.</title>
        <authorList>
            <person name="Castellana S."/>
            <person name="De Laurentiis V."/>
            <person name="Grassi M."/>
            <person name="De Leonardis F."/>
            <person name="Mosca A."/>
            <person name="De Carlo C."/>
            <person name="Sparapano E."/>
            <person name="Ronga L."/>
            <person name="Santacroce L."/>
            <person name="Chironna M."/>
            <person name="De Robertis A."/>
            <person name="Bianco A."/>
            <person name="Del Sambro L."/>
            <person name="Capozzi L."/>
            <person name="Parisi A."/>
        </authorList>
    </citation>
    <scope>NUCLEOTIDE SEQUENCE [LARGE SCALE GENOMIC DNA]</scope>
    <source>
        <strain evidence="13 14">Pt2</strain>
    </source>
</reference>
<feature type="domain" description="RNA polymerase sigma factor 54 DNA-binding" evidence="11">
    <location>
        <begin position="357"/>
        <end position="516"/>
    </location>
</feature>
<dbReference type="PROSITE" id="PS00717">
    <property type="entry name" value="SIGMA54_1"/>
    <property type="match status" value="1"/>
</dbReference>
<dbReference type="PROSITE" id="PS50044">
    <property type="entry name" value="SIGMA54_3"/>
    <property type="match status" value="1"/>
</dbReference>
<dbReference type="InterPro" id="IPR000394">
    <property type="entry name" value="RNA_pol_sigma_54"/>
</dbReference>
<dbReference type="PROSITE" id="PS00718">
    <property type="entry name" value="SIGMA54_2"/>
    <property type="match status" value="1"/>
</dbReference>
<comment type="caution">
    <text evidence="13">The sequence shown here is derived from an EMBL/GenBank/DDBJ whole genome shotgun (WGS) entry which is preliminary data.</text>
</comment>
<evidence type="ECO:0000256" key="10">
    <source>
        <dbReference type="SAM" id="MobiDB-lite"/>
    </source>
</evidence>
<proteinExistence type="inferred from homology"/>
<evidence type="ECO:0000256" key="1">
    <source>
        <dbReference type="ARBA" id="ARBA00008798"/>
    </source>
</evidence>
<feature type="domain" description="RNA polymerase sigma factor 54 core-binding" evidence="12">
    <location>
        <begin position="155"/>
        <end position="342"/>
    </location>
</feature>
<dbReference type="PIRSF" id="PIRSF000774">
    <property type="entry name" value="RpoN"/>
    <property type="match status" value="1"/>
</dbReference>
<keyword evidence="2 9" id="KW-0240">DNA-directed RNA polymerase</keyword>
<dbReference type="NCBIfam" id="NF004596">
    <property type="entry name" value="PRK05932.1-3"/>
    <property type="match status" value="1"/>
</dbReference>
<dbReference type="RefSeq" id="WP_334252864.1">
    <property type="nucleotide sequence ID" value="NZ_JBAKBE010000012.1"/>
</dbReference>
<dbReference type="Proteomes" id="UP001380822">
    <property type="component" value="Unassembled WGS sequence"/>
</dbReference>
<gene>
    <name evidence="13" type="primary">rpoN</name>
    <name evidence="13" type="ORF">V6L76_18030</name>
</gene>
<dbReference type="PANTHER" id="PTHR32248">
    <property type="entry name" value="RNA POLYMERASE SIGMA-54 FACTOR"/>
    <property type="match status" value="1"/>
</dbReference>
<protein>
    <recommendedName>
        <fullName evidence="9">RNA polymerase sigma-54 factor</fullName>
    </recommendedName>
</protein>
<organism evidence="13 14">
    <name type="scientific">Pannonibacter anstelovis</name>
    <dbReference type="NCBI Taxonomy" id="3121537"/>
    <lineage>
        <taxon>Bacteria</taxon>
        <taxon>Pseudomonadati</taxon>
        <taxon>Pseudomonadota</taxon>
        <taxon>Alphaproteobacteria</taxon>
        <taxon>Hyphomicrobiales</taxon>
        <taxon>Stappiaceae</taxon>
        <taxon>Pannonibacter</taxon>
    </lineage>
</organism>
<evidence type="ECO:0000256" key="7">
    <source>
        <dbReference type="ARBA" id="ARBA00023125"/>
    </source>
</evidence>
<evidence type="ECO:0000256" key="8">
    <source>
        <dbReference type="ARBA" id="ARBA00023163"/>
    </source>
</evidence>
<dbReference type="InterPro" id="IPR007634">
    <property type="entry name" value="RNA_pol_sigma_54_DNA-bd"/>
</dbReference>
<name>A0ABU7ZSG8_9HYPH</name>
<evidence type="ECO:0000256" key="5">
    <source>
        <dbReference type="ARBA" id="ARBA00023015"/>
    </source>
</evidence>
<evidence type="ECO:0000313" key="14">
    <source>
        <dbReference type="Proteomes" id="UP001380822"/>
    </source>
</evidence>
<accession>A0ABU7ZSG8</accession>
<evidence type="ECO:0000256" key="2">
    <source>
        <dbReference type="ARBA" id="ARBA00022478"/>
    </source>
</evidence>
<dbReference type="Gene3D" id="1.10.10.1330">
    <property type="entry name" value="RNA polymerase sigma-54 factor, core-binding domain"/>
    <property type="match status" value="1"/>
</dbReference>
<keyword evidence="3 9" id="KW-0808">Transferase</keyword>
<keyword evidence="8 9" id="KW-0804">Transcription</keyword>
<dbReference type="EMBL" id="JBAKBE010000012">
    <property type="protein sequence ID" value="MEH0098166.1"/>
    <property type="molecule type" value="Genomic_DNA"/>
</dbReference>
<dbReference type="Pfam" id="PF00309">
    <property type="entry name" value="Sigma54_AID"/>
    <property type="match status" value="1"/>
</dbReference>
<dbReference type="PANTHER" id="PTHR32248:SF4">
    <property type="entry name" value="RNA POLYMERASE SIGMA-54 FACTOR"/>
    <property type="match status" value="1"/>
</dbReference>
<feature type="region of interest" description="Disordered" evidence="10">
    <location>
        <begin position="49"/>
        <end position="97"/>
    </location>
</feature>
<evidence type="ECO:0000259" key="11">
    <source>
        <dbReference type="Pfam" id="PF04552"/>
    </source>
</evidence>
<comment type="similarity">
    <text evidence="1 9">Belongs to the sigma-54 factor family.</text>
</comment>